<sequence>MKNDRLRSKEIQLLQGQIDNLCHYVNKESRQFRAQIGKINETLMRMKLLEESLLTDRENAYKRSGRQTRVIIVVGSLLILVIVSCLIYVILTELKTGFGLIRKNMN</sequence>
<accession>A0ABX1W334</accession>
<name>A0ABX1W334_9SPHI</name>
<feature type="transmembrane region" description="Helical" evidence="1">
    <location>
        <begin position="70"/>
        <end position="91"/>
    </location>
</feature>
<proteinExistence type="predicted"/>
<reference evidence="2 3" key="1">
    <citation type="submission" date="2020-05" db="EMBL/GenBank/DDBJ databases">
        <authorList>
            <person name="Khan S.A."/>
            <person name="Jeon C.O."/>
            <person name="Chun B.H."/>
        </authorList>
    </citation>
    <scope>NUCLEOTIDE SEQUENCE [LARGE SCALE GENOMIC DNA]</scope>
    <source>
        <strain evidence="2 3">S1162</strain>
    </source>
</reference>
<dbReference type="EMBL" id="JABFCR010000009">
    <property type="protein sequence ID" value="NNU33380.1"/>
    <property type="molecule type" value="Genomic_DNA"/>
</dbReference>
<dbReference type="Proteomes" id="UP000566071">
    <property type="component" value="Unassembled WGS sequence"/>
</dbReference>
<evidence type="ECO:0000313" key="3">
    <source>
        <dbReference type="Proteomes" id="UP000566071"/>
    </source>
</evidence>
<comment type="caution">
    <text evidence="2">The sequence shown here is derived from an EMBL/GenBank/DDBJ whole genome shotgun (WGS) entry which is preliminary data.</text>
</comment>
<protein>
    <submittedName>
        <fullName evidence="2">Uncharacterized protein</fullName>
    </submittedName>
</protein>
<keyword evidence="1" id="KW-1133">Transmembrane helix</keyword>
<gene>
    <name evidence="2" type="ORF">HK413_02980</name>
</gene>
<organism evidence="2 3">
    <name type="scientific">Mucilaginibacter humi</name>
    <dbReference type="NCBI Taxonomy" id="2732510"/>
    <lineage>
        <taxon>Bacteria</taxon>
        <taxon>Pseudomonadati</taxon>
        <taxon>Bacteroidota</taxon>
        <taxon>Sphingobacteriia</taxon>
        <taxon>Sphingobacteriales</taxon>
        <taxon>Sphingobacteriaceae</taxon>
        <taxon>Mucilaginibacter</taxon>
    </lineage>
</organism>
<keyword evidence="1" id="KW-0472">Membrane</keyword>
<evidence type="ECO:0000256" key="1">
    <source>
        <dbReference type="SAM" id="Phobius"/>
    </source>
</evidence>
<evidence type="ECO:0000313" key="2">
    <source>
        <dbReference type="EMBL" id="NNU33380.1"/>
    </source>
</evidence>
<keyword evidence="3" id="KW-1185">Reference proteome</keyword>
<keyword evidence="1" id="KW-0812">Transmembrane</keyword>
<dbReference type="RefSeq" id="WP_175269078.1">
    <property type="nucleotide sequence ID" value="NZ_JABFCR010000009.1"/>
</dbReference>